<evidence type="ECO:0000259" key="8">
    <source>
        <dbReference type="Pfam" id="PF00266"/>
    </source>
</evidence>
<dbReference type="EMBL" id="PPRF01000013">
    <property type="protein sequence ID" value="PNZ29755.1"/>
    <property type="molecule type" value="Genomic_DNA"/>
</dbReference>
<comment type="similarity">
    <text evidence="2 6">Belongs to the class-V pyridoxal-phosphate-dependent aminotransferase family.</text>
</comment>
<comment type="cofactor">
    <cofactor evidence="1 5 7">
        <name>pyridoxal 5'-phosphate</name>
        <dbReference type="ChEBI" id="CHEBI:597326"/>
    </cofactor>
</comment>
<dbReference type="InterPro" id="IPR015424">
    <property type="entry name" value="PyrdxlP-dep_Trfase"/>
</dbReference>
<dbReference type="InterPro" id="IPR015422">
    <property type="entry name" value="PyrdxlP-dep_Trfase_small"/>
</dbReference>
<dbReference type="PANTHER" id="PTHR21152:SF40">
    <property type="entry name" value="ALANINE--GLYOXYLATE AMINOTRANSFERASE"/>
    <property type="match status" value="1"/>
</dbReference>
<protein>
    <submittedName>
        <fullName evidence="9">Aminotransferase</fullName>
    </submittedName>
</protein>
<dbReference type="SUPFAM" id="SSF53383">
    <property type="entry name" value="PLP-dependent transferases"/>
    <property type="match status" value="1"/>
</dbReference>
<dbReference type="InterPro" id="IPR015421">
    <property type="entry name" value="PyrdxlP-dep_Trfase_major"/>
</dbReference>
<name>A0A2K3YVY0_9STAP</name>
<gene>
    <name evidence="9" type="ORF">CD122_01580</name>
</gene>
<comment type="caution">
    <text evidence="9">The sequence shown here is derived from an EMBL/GenBank/DDBJ whole genome shotgun (WGS) entry which is preliminary data.</text>
</comment>
<dbReference type="PROSITE" id="PS00595">
    <property type="entry name" value="AA_TRANSFER_CLASS_5"/>
    <property type="match status" value="1"/>
</dbReference>
<feature type="domain" description="Aminotransferase class V" evidence="8">
    <location>
        <begin position="28"/>
        <end position="330"/>
    </location>
</feature>
<evidence type="ECO:0000256" key="3">
    <source>
        <dbReference type="ARBA" id="ARBA00022898"/>
    </source>
</evidence>
<keyword evidence="9" id="KW-0808">Transferase</keyword>
<evidence type="ECO:0000256" key="5">
    <source>
        <dbReference type="PIRSR" id="PIRSR000524-50"/>
    </source>
</evidence>
<dbReference type="GO" id="GO:0008453">
    <property type="term" value="F:alanine-glyoxylate transaminase activity"/>
    <property type="evidence" value="ECO:0007669"/>
    <property type="project" value="TreeGrafter"/>
</dbReference>
<dbReference type="Gene3D" id="3.40.640.10">
    <property type="entry name" value="Type I PLP-dependent aspartate aminotransferase-like (Major domain)"/>
    <property type="match status" value="1"/>
</dbReference>
<dbReference type="Proteomes" id="UP000242752">
    <property type="component" value="Unassembled WGS sequence"/>
</dbReference>
<evidence type="ECO:0000313" key="10">
    <source>
        <dbReference type="Proteomes" id="UP000242752"/>
    </source>
</evidence>
<evidence type="ECO:0000256" key="6">
    <source>
        <dbReference type="RuleBase" id="RU004075"/>
    </source>
</evidence>
<evidence type="ECO:0000256" key="4">
    <source>
        <dbReference type="PIRSR" id="PIRSR000524-1"/>
    </source>
</evidence>
<keyword evidence="10" id="KW-1185">Reference proteome</keyword>
<dbReference type="Gene3D" id="3.90.1150.10">
    <property type="entry name" value="Aspartate Aminotransferase, domain 1"/>
    <property type="match status" value="1"/>
</dbReference>
<accession>A0A2K3YVY0</accession>
<evidence type="ECO:0000256" key="1">
    <source>
        <dbReference type="ARBA" id="ARBA00001933"/>
    </source>
</evidence>
<dbReference type="AlphaFoldDB" id="A0A2K3YVY0"/>
<dbReference type="InterPro" id="IPR020578">
    <property type="entry name" value="Aminotrans_V_PyrdxlP_BS"/>
</dbReference>
<dbReference type="OrthoDB" id="389074at2"/>
<feature type="modified residue" description="N6-(pyridoxal phosphate)lysine" evidence="5">
    <location>
        <position position="195"/>
    </location>
</feature>
<keyword evidence="3 5" id="KW-0663">Pyridoxal phosphate</keyword>
<evidence type="ECO:0000256" key="7">
    <source>
        <dbReference type="RuleBase" id="RU004504"/>
    </source>
</evidence>
<dbReference type="GO" id="GO:0019265">
    <property type="term" value="P:glycine biosynthetic process, by transamination of glyoxylate"/>
    <property type="evidence" value="ECO:0007669"/>
    <property type="project" value="TreeGrafter"/>
</dbReference>
<reference evidence="9 10" key="1">
    <citation type="submission" date="2017-08" db="EMBL/GenBank/DDBJ databases">
        <title>Draft genome sequences of 64 type strains of genus Staph aureus.</title>
        <authorList>
            <person name="Cole K."/>
            <person name="Golubchik T."/>
            <person name="Russell J."/>
            <person name="Foster D."/>
            <person name="Llewelyn M."/>
            <person name="Wilson D."/>
            <person name="Crook D."/>
            <person name="Paul J."/>
        </authorList>
    </citation>
    <scope>NUCLEOTIDE SEQUENCE [LARGE SCALE GENOMIC DNA]</scope>
    <source>
        <strain evidence="9 10">DSM 21968</strain>
    </source>
</reference>
<evidence type="ECO:0000256" key="2">
    <source>
        <dbReference type="ARBA" id="ARBA00009236"/>
    </source>
</evidence>
<proteinExistence type="inferred from homology"/>
<keyword evidence="9" id="KW-0032">Aminotransferase</keyword>
<organism evidence="9 10">
    <name type="scientific">Staphylococcus rostri</name>
    <dbReference type="NCBI Taxonomy" id="522262"/>
    <lineage>
        <taxon>Bacteria</taxon>
        <taxon>Bacillati</taxon>
        <taxon>Bacillota</taxon>
        <taxon>Bacilli</taxon>
        <taxon>Bacillales</taxon>
        <taxon>Staphylococcaceae</taxon>
        <taxon>Staphylococcus</taxon>
    </lineage>
</organism>
<dbReference type="InterPro" id="IPR000192">
    <property type="entry name" value="Aminotrans_V_dom"/>
</dbReference>
<evidence type="ECO:0000313" key="9">
    <source>
        <dbReference type="EMBL" id="PNZ29755.1"/>
    </source>
</evidence>
<dbReference type="Pfam" id="PF00266">
    <property type="entry name" value="Aminotran_5"/>
    <property type="match status" value="1"/>
</dbReference>
<dbReference type="GO" id="GO:0004760">
    <property type="term" value="F:L-serine-pyruvate transaminase activity"/>
    <property type="evidence" value="ECO:0007669"/>
    <property type="project" value="TreeGrafter"/>
</dbReference>
<sequence length="386" mass="42256">MYTHHSLLLTPGPTPVPLAIQNAMNLPMVGHRSADFEAIAQKAFSSLKTTFGASNDVIILTSSGTSALEASMRNLVNPDDHIVVIVSGAFGARFQQIAETYAHNLHVFNVEWGQAFKTDDVMSFIQSLEHPVTAVFTQYCETSTSVLHPVAELGHALKAHDDNIYFVVDGVSCIGAVDVDMARDAIDVLVAGSQKAMMLPPGLAFVAYNDRARERFAHIDSPSFYLNLSKHHASLEAHTTPYTPNVPAFRGVVQYAKMVDEEGHGQVVQRHYAIRDAVRHALKALDLDLLVADDSASPTVTAFVPKDTDEVKHIKNELSNTFNISIAGGQGKLKGHILRVGHMGFISPFDLLPFIASLEIILTDYRNENYIGKGTKAFMEVVYNEL</sequence>
<feature type="binding site" evidence="4">
    <location>
        <position position="339"/>
    </location>
    <ligand>
        <name>substrate</name>
    </ligand>
</feature>
<dbReference type="RefSeq" id="WP_103357270.1">
    <property type="nucleotide sequence ID" value="NZ_CP113107.1"/>
</dbReference>
<dbReference type="PANTHER" id="PTHR21152">
    <property type="entry name" value="AMINOTRANSFERASE CLASS V"/>
    <property type="match status" value="1"/>
</dbReference>
<dbReference type="InterPro" id="IPR024169">
    <property type="entry name" value="SP_NH2Trfase/AEP_transaminase"/>
</dbReference>
<dbReference type="PIRSF" id="PIRSF000524">
    <property type="entry name" value="SPT"/>
    <property type="match status" value="1"/>
</dbReference>